<dbReference type="Gene3D" id="3.20.20.190">
    <property type="entry name" value="Phosphatidylinositol (PI) phosphodiesterase"/>
    <property type="match status" value="1"/>
</dbReference>
<evidence type="ECO:0000259" key="1">
    <source>
        <dbReference type="Pfam" id="PF00388"/>
    </source>
</evidence>
<organism evidence="2">
    <name type="scientific">viral metagenome</name>
    <dbReference type="NCBI Taxonomy" id="1070528"/>
    <lineage>
        <taxon>unclassified sequences</taxon>
        <taxon>metagenomes</taxon>
        <taxon>organismal metagenomes</taxon>
    </lineage>
</organism>
<dbReference type="Pfam" id="PF00388">
    <property type="entry name" value="PI-PLC-X"/>
    <property type="match status" value="1"/>
</dbReference>
<protein>
    <recommendedName>
        <fullName evidence="1">Phosphatidylinositol-specific phospholipase C X domain-containing protein</fullName>
    </recommendedName>
</protein>
<evidence type="ECO:0000313" key="2">
    <source>
        <dbReference type="EMBL" id="QHT29824.1"/>
    </source>
</evidence>
<accession>A0A6C0EKW1</accession>
<feature type="domain" description="Phosphatidylinositol-specific phospholipase C X" evidence="1">
    <location>
        <begin position="86"/>
        <end position="232"/>
    </location>
</feature>
<dbReference type="EMBL" id="MN738883">
    <property type="protein sequence ID" value="QHT29824.1"/>
    <property type="molecule type" value="Genomic_DNA"/>
</dbReference>
<reference evidence="2" key="1">
    <citation type="journal article" date="2020" name="Nature">
        <title>Giant virus diversity and host interactions through global metagenomics.</title>
        <authorList>
            <person name="Schulz F."/>
            <person name="Roux S."/>
            <person name="Paez-Espino D."/>
            <person name="Jungbluth S."/>
            <person name="Walsh D.A."/>
            <person name="Denef V.J."/>
            <person name="McMahon K.D."/>
            <person name="Konstantinidis K.T."/>
            <person name="Eloe-Fadrosh E.A."/>
            <person name="Kyrpides N.C."/>
            <person name="Woyke T."/>
        </authorList>
    </citation>
    <scope>NUCLEOTIDE SEQUENCE</scope>
    <source>
        <strain evidence="2">GVMAG-M-3300009068-24</strain>
    </source>
</reference>
<proteinExistence type="predicted"/>
<sequence length="394" mass="43944">MSTLRKLIIATILIVSILVLWLLLVQRARIQRLPSNLDEVARTTEGFTLTDANAAMPSPQTNELLIMTNRTTPTGIASYNVSKMGNLPLREYCIKASYNSACTGTYVTLDMIKYVMSRGCRFLDFAVYYLETSTPTLKSDPTLQNSRQPCVAFSTDPTGVSMTSKNCLLLTDVFQRVRDFAFQGPSPNTADPLFIQLRIYSGDKDAYQDVAALIQRYFSRTQYRGKLDPATVRFADLAKNVVIVLDKNVIQDAVFRQTTLPQYVNLYSGGMSMLKYSPRQLEAMLVQPVQLVDGTQMSTVSRFIAVEPGPEAGGGSAANRAKSFWSWIFPSTANLDLSLAFFTENYGTQIVEYPFYFQGDQLVGYEAFFAAQGTAFVPFYLAIPYLQKYGLGNL</sequence>
<dbReference type="AlphaFoldDB" id="A0A6C0EKW1"/>
<name>A0A6C0EKW1_9ZZZZ</name>
<dbReference type="SUPFAM" id="SSF51695">
    <property type="entry name" value="PLC-like phosphodiesterases"/>
    <property type="match status" value="1"/>
</dbReference>
<dbReference type="InterPro" id="IPR000909">
    <property type="entry name" value="PLipase_C_PInositol-sp_X_dom"/>
</dbReference>
<dbReference type="GO" id="GO:0008081">
    <property type="term" value="F:phosphoric diester hydrolase activity"/>
    <property type="evidence" value="ECO:0007669"/>
    <property type="project" value="InterPro"/>
</dbReference>
<dbReference type="InterPro" id="IPR017946">
    <property type="entry name" value="PLC-like_Pdiesterase_TIM-brl"/>
</dbReference>
<dbReference type="GO" id="GO:0006629">
    <property type="term" value="P:lipid metabolic process"/>
    <property type="evidence" value="ECO:0007669"/>
    <property type="project" value="InterPro"/>
</dbReference>